<dbReference type="InterPro" id="IPR058163">
    <property type="entry name" value="LysR-type_TF_proteobact-type"/>
</dbReference>
<dbReference type="InterPro" id="IPR005119">
    <property type="entry name" value="LysR_subst-bd"/>
</dbReference>
<evidence type="ECO:0000259" key="5">
    <source>
        <dbReference type="PROSITE" id="PS50931"/>
    </source>
</evidence>
<evidence type="ECO:0000313" key="7">
    <source>
        <dbReference type="Proteomes" id="UP000588017"/>
    </source>
</evidence>
<dbReference type="RefSeq" id="WP_183331758.1">
    <property type="nucleotide sequence ID" value="NZ_BMHX01000001.1"/>
</dbReference>
<proteinExistence type="inferred from homology"/>
<dbReference type="SUPFAM" id="SSF53850">
    <property type="entry name" value="Periplasmic binding protein-like II"/>
    <property type="match status" value="1"/>
</dbReference>
<dbReference type="Pfam" id="PF00126">
    <property type="entry name" value="HTH_1"/>
    <property type="match status" value="1"/>
</dbReference>
<organism evidence="6 7">
    <name type="scientific">Chelatococcus composti</name>
    <dbReference type="NCBI Taxonomy" id="1743235"/>
    <lineage>
        <taxon>Bacteria</taxon>
        <taxon>Pseudomonadati</taxon>
        <taxon>Pseudomonadota</taxon>
        <taxon>Alphaproteobacteria</taxon>
        <taxon>Hyphomicrobiales</taxon>
        <taxon>Chelatococcaceae</taxon>
        <taxon>Chelatococcus</taxon>
    </lineage>
</organism>
<gene>
    <name evidence="6" type="ORF">HNQ73_000423</name>
</gene>
<feature type="domain" description="HTH lysR-type" evidence="5">
    <location>
        <begin position="7"/>
        <end position="64"/>
    </location>
</feature>
<dbReference type="GO" id="GO:0043565">
    <property type="term" value="F:sequence-specific DNA binding"/>
    <property type="evidence" value="ECO:0007669"/>
    <property type="project" value="TreeGrafter"/>
</dbReference>
<dbReference type="SUPFAM" id="SSF46785">
    <property type="entry name" value="Winged helix' DNA-binding domain"/>
    <property type="match status" value="1"/>
</dbReference>
<evidence type="ECO:0000256" key="3">
    <source>
        <dbReference type="ARBA" id="ARBA00023125"/>
    </source>
</evidence>
<keyword evidence="7" id="KW-1185">Reference proteome</keyword>
<dbReference type="GO" id="GO:0003700">
    <property type="term" value="F:DNA-binding transcription factor activity"/>
    <property type="evidence" value="ECO:0007669"/>
    <property type="project" value="InterPro"/>
</dbReference>
<keyword evidence="4" id="KW-0804">Transcription</keyword>
<keyword evidence="2" id="KW-0805">Transcription regulation</keyword>
<reference evidence="6 7" key="1">
    <citation type="submission" date="2020-08" db="EMBL/GenBank/DDBJ databases">
        <title>Genomic Encyclopedia of Type Strains, Phase IV (KMG-IV): sequencing the most valuable type-strain genomes for metagenomic binning, comparative biology and taxonomic classification.</title>
        <authorList>
            <person name="Goeker M."/>
        </authorList>
    </citation>
    <scope>NUCLEOTIDE SEQUENCE [LARGE SCALE GENOMIC DNA]</scope>
    <source>
        <strain evidence="6 7">DSM 101465</strain>
    </source>
</reference>
<evidence type="ECO:0000256" key="1">
    <source>
        <dbReference type="ARBA" id="ARBA00009437"/>
    </source>
</evidence>
<comment type="similarity">
    <text evidence="1">Belongs to the LysR transcriptional regulatory family.</text>
</comment>
<dbReference type="PANTHER" id="PTHR30537">
    <property type="entry name" value="HTH-TYPE TRANSCRIPTIONAL REGULATOR"/>
    <property type="match status" value="1"/>
</dbReference>
<comment type="caution">
    <text evidence="6">The sequence shown here is derived from an EMBL/GenBank/DDBJ whole genome shotgun (WGS) entry which is preliminary data.</text>
</comment>
<dbReference type="PROSITE" id="PS50931">
    <property type="entry name" value="HTH_LYSR"/>
    <property type="match status" value="1"/>
</dbReference>
<evidence type="ECO:0000313" key="6">
    <source>
        <dbReference type="EMBL" id="MBB6166815.1"/>
    </source>
</evidence>
<dbReference type="EMBL" id="JACHEH010000001">
    <property type="protein sequence ID" value="MBB6166815.1"/>
    <property type="molecule type" value="Genomic_DNA"/>
</dbReference>
<dbReference type="Pfam" id="PF03466">
    <property type="entry name" value="LysR_substrate"/>
    <property type="match status" value="1"/>
</dbReference>
<evidence type="ECO:0000256" key="4">
    <source>
        <dbReference type="ARBA" id="ARBA00023163"/>
    </source>
</evidence>
<dbReference type="InterPro" id="IPR000847">
    <property type="entry name" value="LysR_HTH_N"/>
</dbReference>
<protein>
    <submittedName>
        <fullName evidence="6">DNA-binding transcriptional LysR family regulator</fullName>
    </submittedName>
</protein>
<dbReference type="Gene3D" id="1.10.10.10">
    <property type="entry name" value="Winged helix-like DNA-binding domain superfamily/Winged helix DNA-binding domain"/>
    <property type="match status" value="1"/>
</dbReference>
<dbReference type="Proteomes" id="UP000588017">
    <property type="component" value="Unassembled WGS sequence"/>
</dbReference>
<evidence type="ECO:0000256" key="2">
    <source>
        <dbReference type="ARBA" id="ARBA00023015"/>
    </source>
</evidence>
<dbReference type="GO" id="GO:0006351">
    <property type="term" value="P:DNA-templated transcription"/>
    <property type="evidence" value="ECO:0007669"/>
    <property type="project" value="TreeGrafter"/>
</dbReference>
<accession>A0A841K3A6</accession>
<name>A0A841K3A6_9HYPH</name>
<sequence length="302" mass="32904">MHILSLPPLEYLQAVVAAATLGSFSAAAERLGITHGAVSRRIAAVEHWAGRPLFMRHGRGVRPTLEGEQLVARIETAITMLEDGRPSRRGEGELPVIRVGVVASFARLWLIPNLPFLEGTPADLRVEPDVDDRLMTLSDARMAIRLGKGDWPGVVAEPLVTETLYPVAAPSLAGALGCSPSPERLLEHPLLHDASTIGWRHWLTGLSVDYALRPQDRILQGHDLALLAAAAGLGISLVRDPYGLAFSRSLGLVPVHEQRAVNPNRFHVVTRPGQRHPAMQRLITRFHQLFTPAPTVPEHSPV</sequence>
<keyword evidence="3 6" id="KW-0238">DNA-binding</keyword>
<dbReference type="InterPro" id="IPR036390">
    <property type="entry name" value="WH_DNA-bd_sf"/>
</dbReference>
<dbReference type="InterPro" id="IPR036388">
    <property type="entry name" value="WH-like_DNA-bd_sf"/>
</dbReference>
<dbReference type="PANTHER" id="PTHR30537:SF79">
    <property type="entry name" value="TRANSCRIPTIONAL REGULATOR-RELATED"/>
    <property type="match status" value="1"/>
</dbReference>
<dbReference type="Gene3D" id="3.40.190.10">
    <property type="entry name" value="Periplasmic binding protein-like II"/>
    <property type="match status" value="2"/>
</dbReference>
<dbReference type="AlphaFoldDB" id="A0A841K3A6"/>